<accession>A0A8E5MJD0</accession>
<sequence>MPRQAYREDGQGGQRNRGRGYTARRTLRGNRLARRQPETQQADAEGNRVEQTADDGRANSPMPGAPGPAAPIRQCIEELVVPADESPQAVGARVLQAMEQMGVDPGIITITSVETFALQWVTRRHDSPRRRLSPLDPRVLPGPGPTPNSGDSGRAEDISDRSPRTPEEIERLRAVISPPVPEPVAGTEPSEPASAPEPEPVAGTEIPSEPAPTLGPAAAPAAVPTPNTGEHFITPVGTTPVGTTPIDMRVAYSADESPQVVGARMLQAIEQMGIDRAFGTISYVDRSCFQRVSRRQIGRRRRLAALDSRVFNLRPYHGDSGRVEDTEERPRLWGLIPRPIPELRHPHEETLPDLDPKPVPPEAVRPHSAGRHSASAPIMMTIDRRDEEDYLFSDDEVQGDAGAEGAGDQPPQDNDGDSRVSLNSIHGRSQS</sequence>
<feature type="compositionally biased region" description="Basic and acidic residues" evidence="1">
    <location>
        <begin position="153"/>
        <end position="173"/>
    </location>
</feature>
<feature type="compositionally biased region" description="Low complexity" evidence="1">
    <location>
        <begin position="211"/>
        <end position="228"/>
    </location>
</feature>
<dbReference type="EMBL" id="CP072756">
    <property type="protein sequence ID" value="QUC21487.1"/>
    <property type="molecule type" value="Genomic_DNA"/>
</dbReference>
<organism evidence="2 3">
    <name type="scientific">Ustilaginoidea virens</name>
    <name type="common">Rice false smut fungus</name>
    <name type="synonym">Villosiclava virens</name>
    <dbReference type="NCBI Taxonomy" id="1159556"/>
    <lineage>
        <taxon>Eukaryota</taxon>
        <taxon>Fungi</taxon>
        <taxon>Dikarya</taxon>
        <taxon>Ascomycota</taxon>
        <taxon>Pezizomycotina</taxon>
        <taxon>Sordariomycetes</taxon>
        <taxon>Hypocreomycetidae</taxon>
        <taxon>Hypocreales</taxon>
        <taxon>Clavicipitaceae</taxon>
        <taxon>Ustilaginoidea</taxon>
    </lineage>
</organism>
<feature type="compositionally biased region" description="Basic residues" evidence="1">
    <location>
        <begin position="25"/>
        <end position="34"/>
    </location>
</feature>
<name>A0A8E5MJD0_USTVR</name>
<dbReference type="RefSeq" id="XP_042999160.1">
    <property type="nucleotide sequence ID" value="XM_043143227.1"/>
</dbReference>
<protein>
    <submittedName>
        <fullName evidence="2">Uncharacterized protein</fullName>
    </submittedName>
</protein>
<dbReference type="KEGG" id="uvi:66066507"/>
<gene>
    <name evidence="2" type="ORF">UV8b_05730</name>
</gene>
<keyword evidence="3" id="KW-1185">Reference proteome</keyword>
<feature type="region of interest" description="Disordered" evidence="1">
    <location>
        <begin position="1"/>
        <end position="70"/>
    </location>
</feature>
<feature type="compositionally biased region" description="Polar residues" evidence="1">
    <location>
        <begin position="420"/>
        <end position="431"/>
    </location>
</feature>
<feature type="region of interest" description="Disordered" evidence="1">
    <location>
        <begin position="122"/>
        <end position="228"/>
    </location>
</feature>
<reference evidence="2" key="1">
    <citation type="submission" date="2020-03" db="EMBL/GenBank/DDBJ databases">
        <title>A mixture of massive structural variations and highly conserved coding sequences in Ustilaginoidea virens genome.</title>
        <authorList>
            <person name="Zhang K."/>
            <person name="Zhao Z."/>
            <person name="Zhang Z."/>
            <person name="Li Y."/>
            <person name="Hsiang T."/>
            <person name="Sun W."/>
        </authorList>
    </citation>
    <scope>NUCLEOTIDE SEQUENCE</scope>
    <source>
        <strain evidence="2">UV-8b</strain>
    </source>
</reference>
<proteinExistence type="predicted"/>
<feature type="compositionally biased region" description="Acidic residues" evidence="1">
    <location>
        <begin position="388"/>
        <end position="398"/>
    </location>
</feature>
<dbReference type="Proteomes" id="UP000027002">
    <property type="component" value="Chromosome 4"/>
</dbReference>
<feature type="compositionally biased region" description="Low complexity" evidence="1">
    <location>
        <begin position="399"/>
        <end position="412"/>
    </location>
</feature>
<dbReference type="GeneID" id="66066507"/>
<feature type="region of interest" description="Disordered" evidence="1">
    <location>
        <begin position="342"/>
        <end position="431"/>
    </location>
</feature>
<feature type="compositionally biased region" description="Basic and acidic residues" evidence="1">
    <location>
        <begin position="1"/>
        <end position="10"/>
    </location>
</feature>
<feature type="compositionally biased region" description="Basic and acidic residues" evidence="1">
    <location>
        <begin position="342"/>
        <end position="356"/>
    </location>
</feature>
<evidence type="ECO:0000256" key="1">
    <source>
        <dbReference type="SAM" id="MobiDB-lite"/>
    </source>
</evidence>
<evidence type="ECO:0000313" key="3">
    <source>
        <dbReference type="Proteomes" id="UP000027002"/>
    </source>
</evidence>
<dbReference type="AlphaFoldDB" id="A0A8E5MJD0"/>
<evidence type="ECO:0000313" key="2">
    <source>
        <dbReference type="EMBL" id="QUC21487.1"/>
    </source>
</evidence>